<comment type="similarity">
    <text evidence="1 2">Belongs to the TelA family.</text>
</comment>
<organism evidence="4 5">
    <name type="scientific">Deinococcus yavapaiensis KR-236</name>
    <dbReference type="NCBI Taxonomy" id="694435"/>
    <lineage>
        <taxon>Bacteria</taxon>
        <taxon>Thermotogati</taxon>
        <taxon>Deinococcota</taxon>
        <taxon>Deinococci</taxon>
        <taxon>Deinococcales</taxon>
        <taxon>Deinococcaceae</taxon>
        <taxon>Deinococcus</taxon>
    </lineage>
</organism>
<dbReference type="InterPro" id="IPR008863">
    <property type="entry name" value="Toxic_anion-R_TelA"/>
</dbReference>
<gene>
    <name evidence="4" type="ORF">DES52_102220</name>
</gene>
<dbReference type="OrthoDB" id="1654346at2"/>
<sequence>MSDPNRNDGLPELTPPETLTPPTPTPAVTPQQSGEMVKITPDQASKLDQQARQFIDAVLTLDVQSEGFKSKIDSIHNLGNAEMRAAAGVSNRLLEKPMTATKNGLYDDKSGIAKGLLELRKTVEGLDPSRQGDMFGGRRLFGLLPMPAKVHDYFLKYQSAQGHLNAILTTLMKSQDELRKDNASIEQEKVNLWETMQKLRQYVYVGRRLDEALAEKVYELEQRDPEKARIVKEEMLFYTRQKVTDLLTQLAVCVQGYLALDLVRKNNLELIKGVDRATTTTMSALRTAVLVSQALANQKLVLDQITALNTTTGNLIESTSVMLRQQSQAIHEGAASATVSLDKLKAAFDNVYAALDTISDYKSQALSNMQKTVDVLSTQVDSAQKYLDRARGETLREATADLRLYDKDEIKL</sequence>
<dbReference type="Pfam" id="PF05816">
    <property type="entry name" value="TelA"/>
    <property type="match status" value="1"/>
</dbReference>
<comment type="caution">
    <text evidence="4">The sequence shown here is derived from an EMBL/GenBank/DDBJ whole genome shotgun (WGS) entry which is preliminary data.</text>
</comment>
<dbReference type="RefSeq" id="WP_110885396.1">
    <property type="nucleotide sequence ID" value="NZ_QJSX01000002.1"/>
</dbReference>
<dbReference type="PANTHER" id="PTHR38432:SF1">
    <property type="entry name" value="TELA-LIKE PROTEIN SAOUHSC_01408"/>
    <property type="match status" value="1"/>
</dbReference>
<evidence type="ECO:0000256" key="1">
    <source>
        <dbReference type="ARBA" id="ARBA00005541"/>
    </source>
</evidence>
<reference evidence="4 5" key="1">
    <citation type="submission" date="2018-06" db="EMBL/GenBank/DDBJ databases">
        <title>Genomic Encyclopedia of Type Strains, Phase IV (KMG-IV): sequencing the most valuable type-strain genomes for metagenomic binning, comparative biology and taxonomic classification.</title>
        <authorList>
            <person name="Goeker M."/>
        </authorList>
    </citation>
    <scope>NUCLEOTIDE SEQUENCE [LARGE SCALE GENOMIC DNA]</scope>
    <source>
        <strain evidence="4 5">DSM 18048</strain>
    </source>
</reference>
<dbReference type="EMBL" id="QJSX01000002">
    <property type="protein sequence ID" value="PYE55854.1"/>
    <property type="molecule type" value="Genomic_DNA"/>
</dbReference>
<proteinExistence type="inferred from homology"/>
<feature type="compositionally biased region" description="Pro residues" evidence="3">
    <location>
        <begin position="18"/>
        <end position="27"/>
    </location>
</feature>
<keyword evidence="5" id="KW-1185">Reference proteome</keyword>
<dbReference type="PIRSF" id="PIRSF026508">
    <property type="entry name" value="TelA"/>
    <property type="match status" value="1"/>
</dbReference>
<evidence type="ECO:0000256" key="3">
    <source>
        <dbReference type="SAM" id="MobiDB-lite"/>
    </source>
</evidence>
<feature type="region of interest" description="Disordered" evidence="3">
    <location>
        <begin position="1"/>
        <end position="35"/>
    </location>
</feature>
<evidence type="ECO:0000313" key="5">
    <source>
        <dbReference type="Proteomes" id="UP000248326"/>
    </source>
</evidence>
<protein>
    <submittedName>
        <fullName evidence="4">Uncharacterized protein YaaN involved in tellurite resistance</fullName>
    </submittedName>
</protein>
<evidence type="ECO:0000256" key="2">
    <source>
        <dbReference type="PIRNR" id="PIRNR026508"/>
    </source>
</evidence>
<accession>A0A318SBV7</accession>
<dbReference type="PANTHER" id="PTHR38432">
    <property type="entry name" value="TELA-LIKE PROTEIN SAOUHSC_01408"/>
    <property type="match status" value="1"/>
</dbReference>
<evidence type="ECO:0000313" key="4">
    <source>
        <dbReference type="EMBL" id="PYE55854.1"/>
    </source>
</evidence>
<dbReference type="AlphaFoldDB" id="A0A318SBV7"/>
<dbReference type="Proteomes" id="UP000248326">
    <property type="component" value="Unassembled WGS sequence"/>
</dbReference>
<name>A0A318SBV7_9DEIO</name>